<dbReference type="InterPro" id="IPR014013">
    <property type="entry name" value="Helic_SF1/SF2_ATP-bd_DinG/Rad3"/>
</dbReference>
<feature type="non-terminal residue" evidence="19">
    <location>
        <position position="1270"/>
    </location>
</feature>
<evidence type="ECO:0000256" key="13">
    <source>
        <dbReference type="ARBA" id="ARBA00023235"/>
    </source>
</evidence>
<dbReference type="GO" id="GO:0004386">
    <property type="term" value="F:helicase activity"/>
    <property type="evidence" value="ECO:0007669"/>
    <property type="project" value="UniProtKB-KW"/>
</dbReference>
<dbReference type="GO" id="GO:0006281">
    <property type="term" value="P:DNA repair"/>
    <property type="evidence" value="ECO:0007669"/>
    <property type="project" value="UniProtKB-KW"/>
</dbReference>
<keyword evidence="14" id="KW-0539">Nucleus</keyword>
<evidence type="ECO:0000256" key="2">
    <source>
        <dbReference type="ARBA" id="ARBA00022485"/>
    </source>
</evidence>
<evidence type="ECO:0000256" key="9">
    <source>
        <dbReference type="ARBA" id="ARBA00023004"/>
    </source>
</evidence>
<feature type="region of interest" description="Disordered" evidence="17">
    <location>
        <begin position="878"/>
        <end position="1015"/>
    </location>
</feature>
<dbReference type="GO" id="GO:0016787">
    <property type="term" value="F:hydrolase activity"/>
    <property type="evidence" value="ECO:0007669"/>
    <property type="project" value="UniProtKB-KW"/>
</dbReference>
<keyword evidence="13" id="KW-0413">Isomerase</keyword>
<evidence type="ECO:0000256" key="16">
    <source>
        <dbReference type="ARBA" id="ARBA00073810"/>
    </source>
</evidence>
<feature type="compositionally biased region" description="Low complexity" evidence="17">
    <location>
        <begin position="909"/>
        <end position="920"/>
    </location>
</feature>
<keyword evidence="7" id="KW-0347">Helicase</keyword>
<keyword evidence="20" id="KW-1185">Reference proteome</keyword>
<accession>A0ABD0JAZ8</accession>
<dbReference type="Proteomes" id="UP001519460">
    <property type="component" value="Unassembled WGS sequence"/>
</dbReference>
<feature type="compositionally biased region" description="Polar residues" evidence="17">
    <location>
        <begin position="709"/>
        <end position="720"/>
    </location>
</feature>
<dbReference type="Pfam" id="PF13307">
    <property type="entry name" value="Helicase_C_2"/>
    <property type="match status" value="1"/>
</dbReference>
<dbReference type="Gene3D" id="3.40.50.300">
    <property type="entry name" value="P-loop containing nucleotide triphosphate hydrolases"/>
    <property type="match status" value="2"/>
</dbReference>
<dbReference type="GO" id="GO:0005524">
    <property type="term" value="F:ATP binding"/>
    <property type="evidence" value="ECO:0007669"/>
    <property type="project" value="UniProtKB-KW"/>
</dbReference>
<evidence type="ECO:0000313" key="20">
    <source>
        <dbReference type="Proteomes" id="UP001519460"/>
    </source>
</evidence>
<evidence type="ECO:0000256" key="17">
    <source>
        <dbReference type="SAM" id="MobiDB-lite"/>
    </source>
</evidence>
<sequence>MLAEAGKENLQDSALQTMAASLQKSSGASWGSEEFVVPKIIYASRTHSQLSQAVQELKRTAYSSMKTSVIGSRDQLCINEQVKKEQNNAAKVHMCRAKVAARQCHYYNVLDDLKRNTEARQIVGSVADIEDLVSHGSKSKICPYYLARELKSDADIIFMPYNYLLDPKSRRAHGVELQGNIVIFDEAHNLERICEESASFDLSSVDLATAIEETTQLGVKFTEMASAESDAGDTGDPAALPEFTLEDIIRLKKTLLDLEELLDSEPLTEKGATKPGMFMFELLSKVNIGFESKSLLIDLLDKLVTYLNNDGTSSALHSKGAGLSKFADAIKVHIHLKQGTSNRKKKLDSWASTGAGEKPERILSYWCFSPGYSMKDLMAHGVKSIILTSGTLSPISSFTMEMQVPFPVWVGTLGCGPDGATLNSNYQNRFTETYQASLGNSIVNFARVVPNGLLVFFPSYPVMEKCVEYWQSSNVWQRILAYKPVIVEPRGKDAFVQAIDDFYEKINDPKLNGAVFMAVCRGKVSEGLDFADNNGRAVVITGLPFPPMLDPRVVLKMQHLDSLQAKAKGQSLTGQQWYRQQATRAVNQAIGRVIRHKDDFGAIMLCDTRFSSPESVNQLPVWVRPYAKKYTNFGLAVRDMLGFFKVAEKTLPVPQTKQAKGRGGQSGSGCVGAYFEPTASRWTGGMEQASNVACHVPGLSRHSHPDDCSISSLKAQYSQPSGSGGNLTGNSSGCRRGLLGALDSSERLGTHFDKSPTTQRPGSESSTANHPKPTDAGSSGNKISSQAAPHLNLAESYIAEVKAVLTGGDYKRFSSALHQYKKSQSLVDVTPVLADIFTTRQEHMHLFRKFYRFVRSQHKAEFDQLCVSLTGESCGYKPEDKLSSKRVAHSSSSVTDGKRARLDSKTTVGGSSSLGQWSSSKITTQTTMPSVTPAPHTSQTASTSGSQDSGSSGKHLAYPRVETDETGGAVVDKKTSTNSQASAVDSTGSLSQASSESVTSNSVTGSSQGDMKSAASKFDVEKIRKLAGNVNKILPKSGYPCEKCKNDAHIPYENQCGHVCCFVCWKEVLQGNKQCPGGCGQQARRRHLHRLLFPSGDDKDVQLPLKQDKDLAWSGGLARPYKVSGSLAEPLKSVQSVENGTSFSNNIGCYSGVSHDGEEFLRGYHDTVEVAALRGVSCDKTAAAELQQKWNATFGVYQAPSLTKPLFEVGRQKQVVLPCKLCVPAPDMSRRLDQGQPSCLVTVNVIGQGQITPSGPQTHHSSLSSRGVAR</sequence>
<dbReference type="InterPro" id="IPR006555">
    <property type="entry name" value="ATP-dep_Helicase_C"/>
</dbReference>
<dbReference type="CDD" id="cd18788">
    <property type="entry name" value="SF2_C_XPD"/>
    <property type="match status" value="1"/>
</dbReference>
<dbReference type="PROSITE" id="PS51193">
    <property type="entry name" value="HELICASE_ATP_BIND_2"/>
    <property type="match status" value="1"/>
</dbReference>
<keyword evidence="2" id="KW-0004">4Fe-4S</keyword>
<evidence type="ECO:0000256" key="11">
    <source>
        <dbReference type="ARBA" id="ARBA00023125"/>
    </source>
</evidence>
<keyword evidence="4" id="KW-0547">Nucleotide-binding</keyword>
<name>A0ABD0JAZ8_9CAEN</name>
<evidence type="ECO:0000256" key="1">
    <source>
        <dbReference type="ARBA" id="ARBA00004123"/>
    </source>
</evidence>
<evidence type="ECO:0000256" key="5">
    <source>
        <dbReference type="ARBA" id="ARBA00022763"/>
    </source>
</evidence>
<keyword evidence="8" id="KW-0067">ATP-binding</keyword>
<keyword evidence="10" id="KW-0411">Iron-sulfur</keyword>
<keyword evidence="9" id="KW-0408">Iron</keyword>
<dbReference type="InterPro" id="IPR010614">
    <property type="entry name" value="RAD3-like_helicase_DEAD"/>
</dbReference>
<evidence type="ECO:0000313" key="19">
    <source>
        <dbReference type="EMBL" id="KAK7468173.1"/>
    </source>
</evidence>
<feature type="compositionally biased region" description="Low complexity" evidence="17">
    <location>
        <begin position="937"/>
        <end position="953"/>
    </location>
</feature>
<evidence type="ECO:0000256" key="4">
    <source>
        <dbReference type="ARBA" id="ARBA00022741"/>
    </source>
</evidence>
<comment type="caution">
    <text evidence="19">The sequence shown here is derived from an EMBL/GenBank/DDBJ whole genome shotgun (WGS) entry which is preliminary data.</text>
</comment>
<evidence type="ECO:0000256" key="14">
    <source>
        <dbReference type="ARBA" id="ARBA00023242"/>
    </source>
</evidence>
<comment type="subcellular location">
    <subcellularLocation>
        <location evidence="1">Nucleus</location>
    </subcellularLocation>
</comment>
<dbReference type="InterPro" id="IPR006554">
    <property type="entry name" value="Helicase-like_DEXD_c2"/>
</dbReference>
<protein>
    <recommendedName>
        <fullName evidence="16">Regulator of telomere elongation helicase 1 homolog</fullName>
    </recommendedName>
</protein>
<dbReference type="SMART" id="SM00491">
    <property type="entry name" value="HELICc2"/>
    <property type="match status" value="1"/>
</dbReference>
<feature type="compositionally biased region" description="Polar residues" evidence="17">
    <location>
        <begin position="755"/>
        <end position="769"/>
    </location>
</feature>
<gene>
    <name evidence="19" type="ORF">BaRGS_00036586</name>
</gene>
<evidence type="ECO:0000256" key="8">
    <source>
        <dbReference type="ARBA" id="ARBA00022840"/>
    </source>
</evidence>
<dbReference type="InterPro" id="IPR049909">
    <property type="entry name" value="Rtel1_HHD"/>
</dbReference>
<dbReference type="NCBIfam" id="TIGR00604">
    <property type="entry name" value="rad3"/>
    <property type="match status" value="1"/>
</dbReference>
<evidence type="ECO:0000256" key="12">
    <source>
        <dbReference type="ARBA" id="ARBA00023204"/>
    </source>
</evidence>
<evidence type="ECO:0000256" key="6">
    <source>
        <dbReference type="ARBA" id="ARBA00022801"/>
    </source>
</evidence>
<dbReference type="Gene3D" id="1.20.1160.20">
    <property type="match status" value="1"/>
</dbReference>
<evidence type="ECO:0000256" key="15">
    <source>
        <dbReference type="ARBA" id="ARBA00049360"/>
    </source>
</evidence>
<organism evidence="19 20">
    <name type="scientific">Batillaria attramentaria</name>
    <dbReference type="NCBI Taxonomy" id="370345"/>
    <lineage>
        <taxon>Eukaryota</taxon>
        <taxon>Metazoa</taxon>
        <taxon>Spiralia</taxon>
        <taxon>Lophotrochozoa</taxon>
        <taxon>Mollusca</taxon>
        <taxon>Gastropoda</taxon>
        <taxon>Caenogastropoda</taxon>
        <taxon>Sorbeoconcha</taxon>
        <taxon>Cerithioidea</taxon>
        <taxon>Batillariidae</taxon>
        <taxon>Batillaria</taxon>
    </lineage>
</organism>
<dbReference type="GO" id="GO:0005634">
    <property type="term" value="C:nucleus"/>
    <property type="evidence" value="ECO:0007669"/>
    <property type="project" value="UniProtKB-SubCell"/>
</dbReference>
<dbReference type="SUPFAM" id="SSF52540">
    <property type="entry name" value="P-loop containing nucleoside triphosphate hydrolases"/>
    <property type="match status" value="1"/>
</dbReference>
<evidence type="ECO:0000256" key="7">
    <source>
        <dbReference type="ARBA" id="ARBA00022806"/>
    </source>
</evidence>
<dbReference type="Pfam" id="PF23116">
    <property type="entry name" value="HHD_RTEL1"/>
    <property type="match status" value="1"/>
</dbReference>
<dbReference type="SMART" id="SM00488">
    <property type="entry name" value="DEXDc2"/>
    <property type="match status" value="1"/>
</dbReference>
<feature type="region of interest" description="Disordered" evidence="17">
    <location>
        <begin position="705"/>
        <end position="784"/>
    </location>
</feature>
<dbReference type="PANTHER" id="PTHR11472">
    <property type="entry name" value="DNA REPAIR DEAD HELICASE RAD3/XP-D SUBFAMILY MEMBER"/>
    <property type="match status" value="1"/>
</dbReference>
<dbReference type="CDD" id="cd16449">
    <property type="entry name" value="RING-HC"/>
    <property type="match status" value="1"/>
</dbReference>
<dbReference type="InterPro" id="IPR027417">
    <property type="entry name" value="P-loop_NTPase"/>
</dbReference>
<evidence type="ECO:0000256" key="10">
    <source>
        <dbReference type="ARBA" id="ARBA00023014"/>
    </source>
</evidence>
<dbReference type="FunFam" id="3.40.50.300:FF:000431">
    <property type="entry name" value="Regulator of telomere elongation helicase 1"/>
    <property type="match status" value="1"/>
</dbReference>
<dbReference type="GO" id="GO:0051539">
    <property type="term" value="F:4 iron, 4 sulfur cluster binding"/>
    <property type="evidence" value="ECO:0007669"/>
    <property type="project" value="UniProtKB-KW"/>
</dbReference>
<feature type="domain" description="Helicase ATP-binding" evidence="18">
    <location>
        <begin position="1"/>
        <end position="231"/>
    </location>
</feature>
<dbReference type="CDD" id="cd13932">
    <property type="entry name" value="HN_RTEL1"/>
    <property type="match status" value="1"/>
</dbReference>
<dbReference type="PANTHER" id="PTHR11472:SF34">
    <property type="entry name" value="REGULATOR OF TELOMERE ELONGATION HELICASE 1"/>
    <property type="match status" value="1"/>
</dbReference>
<evidence type="ECO:0000259" key="18">
    <source>
        <dbReference type="PROSITE" id="PS51193"/>
    </source>
</evidence>
<reference evidence="19 20" key="1">
    <citation type="journal article" date="2023" name="Sci. Data">
        <title>Genome assembly of the Korean intertidal mud-creeper Batillaria attramentaria.</title>
        <authorList>
            <person name="Patra A.K."/>
            <person name="Ho P.T."/>
            <person name="Jun S."/>
            <person name="Lee S.J."/>
            <person name="Kim Y."/>
            <person name="Won Y.J."/>
        </authorList>
    </citation>
    <scope>NUCLEOTIDE SEQUENCE [LARGE SCALE GENOMIC DNA]</scope>
    <source>
        <strain evidence="19">Wonlab-2016</strain>
    </source>
</reference>
<dbReference type="Pfam" id="PF06733">
    <property type="entry name" value="DEAD_2"/>
    <property type="match status" value="1"/>
</dbReference>
<keyword evidence="5" id="KW-0227">DNA damage</keyword>
<comment type="catalytic activity">
    <reaction evidence="15">
        <text>ATP + H2O = ADP + phosphate + H(+)</text>
        <dbReference type="Rhea" id="RHEA:13065"/>
        <dbReference type="ChEBI" id="CHEBI:15377"/>
        <dbReference type="ChEBI" id="CHEBI:15378"/>
        <dbReference type="ChEBI" id="CHEBI:30616"/>
        <dbReference type="ChEBI" id="CHEBI:43474"/>
        <dbReference type="ChEBI" id="CHEBI:456216"/>
    </reaction>
</comment>
<dbReference type="AlphaFoldDB" id="A0ABD0JAZ8"/>
<dbReference type="Pfam" id="PF23109">
    <property type="entry name" value="ARCH_RTEL1"/>
    <property type="match status" value="1"/>
</dbReference>
<dbReference type="InterPro" id="IPR013020">
    <property type="entry name" value="Rad3/Chl1-like"/>
</dbReference>
<keyword evidence="12" id="KW-0234">DNA repair</keyword>
<dbReference type="InterPro" id="IPR057498">
    <property type="entry name" value="Rtel1_ARCH"/>
</dbReference>
<evidence type="ECO:0000256" key="3">
    <source>
        <dbReference type="ARBA" id="ARBA00022723"/>
    </source>
</evidence>
<keyword evidence="6" id="KW-0378">Hydrolase</keyword>
<feature type="compositionally biased region" description="Polar residues" evidence="17">
    <location>
        <begin position="976"/>
        <end position="1010"/>
    </location>
</feature>
<feature type="compositionally biased region" description="Basic and acidic residues" evidence="17">
    <location>
        <begin position="744"/>
        <end position="754"/>
    </location>
</feature>
<dbReference type="InterPro" id="IPR045028">
    <property type="entry name" value="DinG/Rad3-like"/>
</dbReference>
<dbReference type="GO" id="GO:0046872">
    <property type="term" value="F:metal ion binding"/>
    <property type="evidence" value="ECO:0007669"/>
    <property type="project" value="UniProtKB-KW"/>
</dbReference>
<keyword evidence="3" id="KW-0479">Metal-binding</keyword>
<feature type="compositionally biased region" description="Polar residues" evidence="17">
    <location>
        <begin position="921"/>
        <end position="930"/>
    </location>
</feature>
<dbReference type="GO" id="GO:0003677">
    <property type="term" value="F:DNA binding"/>
    <property type="evidence" value="ECO:0007669"/>
    <property type="project" value="UniProtKB-KW"/>
</dbReference>
<dbReference type="EMBL" id="JACVVK020000520">
    <property type="protein sequence ID" value="KAK7468173.1"/>
    <property type="molecule type" value="Genomic_DNA"/>
</dbReference>
<feature type="region of interest" description="Disordered" evidence="17">
    <location>
        <begin position="1250"/>
        <end position="1270"/>
    </location>
</feature>
<proteinExistence type="predicted"/>
<keyword evidence="11" id="KW-0238">DNA-binding</keyword>